<feature type="region of interest" description="Disordered" evidence="1">
    <location>
        <begin position="69"/>
        <end position="104"/>
    </location>
</feature>
<evidence type="ECO:0000313" key="4">
    <source>
        <dbReference type="EMBL" id="GGX96747.1"/>
    </source>
</evidence>
<dbReference type="Proteomes" id="UP000659223">
    <property type="component" value="Unassembled WGS sequence"/>
</dbReference>
<name>A0ABQ2YX53_9ACTN</name>
<dbReference type="PROSITE" id="PS51186">
    <property type="entry name" value="GNAT"/>
    <property type="match status" value="1"/>
</dbReference>
<gene>
    <name evidence="4" type="ORF">GCM10010324_48430</name>
</gene>
<reference evidence="5" key="1">
    <citation type="journal article" date="2019" name="Int. J. Syst. Evol. Microbiol.">
        <title>The Global Catalogue of Microorganisms (GCM) 10K type strain sequencing project: providing services to taxonomists for standard genome sequencing and annotation.</title>
        <authorList>
            <consortium name="The Broad Institute Genomics Platform"/>
            <consortium name="The Broad Institute Genome Sequencing Center for Infectious Disease"/>
            <person name="Wu L."/>
            <person name="Ma J."/>
        </authorList>
    </citation>
    <scope>NUCLEOTIDE SEQUENCE [LARGE SCALE GENOMIC DNA]</scope>
    <source>
        <strain evidence="5">JCM 4586</strain>
    </source>
</reference>
<dbReference type="EMBL" id="BMUT01000011">
    <property type="protein sequence ID" value="GGX96747.1"/>
    <property type="molecule type" value="Genomic_DNA"/>
</dbReference>
<protein>
    <recommendedName>
        <fullName evidence="6">GNAT family N-acetyltransferase</fullName>
    </recommendedName>
</protein>
<evidence type="ECO:0000259" key="2">
    <source>
        <dbReference type="PROSITE" id="PS51186"/>
    </source>
</evidence>
<dbReference type="Gene3D" id="3.40.630.30">
    <property type="match status" value="1"/>
</dbReference>
<dbReference type="CDD" id="cd04301">
    <property type="entry name" value="NAT_SF"/>
    <property type="match status" value="1"/>
</dbReference>
<organism evidence="4 5">
    <name type="scientific">Streptomyces hiroshimensis</name>
    <dbReference type="NCBI Taxonomy" id="66424"/>
    <lineage>
        <taxon>Bacteria</taxon>
        <taxon>Bacillati</taxon>
        <taxon>Actinomycetota</taxon>
        <taxon>Actinomycetes</taxon>
        <taxon>Kitasatosporales</taxon>
        <taxon>Streptomycetaceae</taxon>
        <taxon>Streptomyces</taxon>
    </lineage>
</organism>
<comment type="caution">
    <text evidence="4">The sequence shown here is derived from an EMBL/GenBank/DDBJ whole genome shotgun (WGS) entry which is preliminary data.</text>
</comment>
<evidence type="ECO:0008006" key="6">
    <source>
        <dbReference type="Google" id="ProtNLM"/>
    </source>
</evidence>
<dbReference type="InterPro" id="IPR002912">
    <property type="entry name" value="ACT_dom"/>
</dbReference>
<evidence type="ECO:0000259" key="3">
    <source>
        <dbReference type="PROSITE" id="PS51671"/>
    </source>
</evidence>
<dbReference type="SUPFAM" id="SSF55729">
    <property type="entry name" value="Acyl-CoA N-acyltransferases (Nat)"/>
    <property type="match status" value="1"/>
</dbReference>
<feature type="domain" description="N-acetyltransferase" evidence="2">
    <location>
        <begin position="304"/>
        <end position="455"/>
    </location>
</feature>
<dbReference type="CDD" id="cd02116">
    <property type="entry name" value="ACT"/>
    <property type="match status" value="1"/>
</dbReference>
<proteinExistence type="predicted"/>
<sequence>MTDETTAKPHRTHHWRRDLVELAALFTAVAAADSMANTVAHGPDGPVLLVSSAAALLATTAFHTWWARRHGHAPPAPPATAPAAAPAAAPSGHAPAKNTPESGATTLWRMRTTVRDEPGSLAALCASLAPHGVDILSLQTHPLAEGVVDELLLRAPGALAARDLAEAAAAGGGTETWLERADAHDLVDAPTRVLNLATRTALDAAELPLALRRLFGRCTIQSVPARSPRGGGLTEPVPAEGVWEGTVMRLRDPAGGSITVERPYLPFTPTEFARARALVELDARLGPRVPPRADVLTLPEGNAITVRRADTGDLAAARAMHERCSPATLAQRYHGPVGDADRYLRHLLSPRFGRTLAAYTATGRLVALGHLLWDGDETEVALLVEDDWQRRGVGGELLGRLVDLAVEAGCGSVYAVTRSSNTGMVAAMRALGLPLDYQVEEGTLVITVRLAPARVPVLPPTP</sequence>
<keyword evidence="5" id="KW-1185">Reference proteome</keyword>
<evidence type="ECO:0000313" key="5">
    <source>
        <dbReference type="Proteomes" id="UP000659223"/>
    </source>
</evidence>
<dbReference type="InterPro" id="IPR000182">
    <property type="entry name" value="GNAT_dom"/>
</dbReference>
<dbReference type="Pfam" id="PF00583">
    <property type="entry name" value="Acetyltransf_1"/>
    <property type="match status" value="1"/>
</dbReference>
<feature type="compositionally biased region" description="Low complexity" evidence="1">
    <location>
        <begin position="81"/>
        <end position="96"/>
    </location>
</feature>
<feature type="domain" description="ACT" evidence="3">
    <location>
        <begin position="109"/>
        <end position="195"/>
    </location>
</feature>
<dbReference type="InterPro" id="IPR016181">
    <property type="entry name" value="Acyl_CoA_acyltransferase"/>
</dbReference>
<dbReference type="RefSeq" id="WP_190023845.1">
    <property type="nucleotide sequence ID" value="NZ_BMUT01000011.1"/>
</dbReference>
<dbReference type="PROSITE" id="PS51671">
    <property type="entry name" value="ACT"/>
    <property type="match status" value="1"/>
</dbReference>
<evidence type="ECO:0000256" key="1">
    <source>
        <dbReference type="SAM" id="MobiDB-lite"/>
    </source>
</evidence>
<accession>A0ABQ2YX53</accession>